<dbReference type="Pfam" id="PF10979">
    <property type="entry name" value="DUF2786"/>
    <property type="match status" value="1"/>
</dbReference>
<dbReference type="EMBL" id="CAJPDR010000250">
    <property type="protein sequence ID" value="CAF9928412.1"/>
    <property type="molecule type" value="Genomic_DNA"/>
</dbReference>
<feature type="domain" description="DUF2786" evidence="2">
    <location>
        <begin position="34"/>
        <end position="73"/>
    </location>
</feature>
<dbReference type="Proteomes" id="UP000664203">
    <property type="component" value="Unassembled WGS sequence"/>
</dbReference>
<feature type="compositionally biased region" description="Basic and acidic residues" evidence="1">
    <location>
        <begin position="387"/>
        <end position="418"/>
    </location>
</feature>
<feature type="region of interest" description="Disordered" evidence="1">
    <location>
        <begin position="220"/>
        <end position="285"/>
    </location>
</feature>
<evidence type="ECO:0000313" key="4">
    <source>
        <dbReference type="EMBL" id="CAF9928412.1"/>
    </source>
</evidence>
<dbReference type="Pfam" id="PF23771">
    <property type="entry name" value="DUF7168"/>
    <property type="match status" value="1"/>
</dbReference>
<comment type="caution">
    <text evidence="4">The sequence shown here is derived from an EMBL/GenBank/DDBJ whole genome shotgun (WGS) entry which is preliminary data.</text>
</comment>
<feature type="compositionally biased region" description="Basic and acidic residues" evidence="1">
    <location>
        <begin position="276"/>
        <end position="285"/>
    </location>
</feature>
<reference evidence="4" key="1">
    <citation type="submission" date="2021-03" db="EMBL/GenBank/DDBJ databases">
        <authorList>
            <person name="Tagirdzhanova G."/>
        </authorList>
    </citation>
    <scope>NUCLEOTIDE SEQUENCE</scope>
</reference>
<dbReference type="InterPro" id="IPR055592">
    <property type="entry name" value="DUF7168"/>
</dbReference>
<sequence>MPSKRELKFQKAAIGWLANEETATQALSNVDKAVMERIRKCFARANHANGNENEQRAAFKMAHKIMKQYSISQAELIEEEDKIARAERGGMSTVNIWPAKEGAHLKHQVWVKDLVSAFQMFFDCSAYSTVLPDNIEWTFYGVVGHTVSAAMAFEPVHNQIQTWASKYSTVAMRNSYTLGVAEGLCRLAEEEQVTMEIMAMETEQKALAARIRAEDIQEQVELDRIRNPPPLLSSEPVSEPEEEKDAKQEEEDTMDFNMDATGGTDDASDDEAMPDFNEKAPGEKIDTMADFDTELRKFIKPEPSPEPELNSFVLHEEDASPPATTKPLEDPAAPSENEDTEIKSEETLEWRSMRQLTVFRQNVKEIEETVIREKGLKLKMGRKPKRSVKDRNAFRQGRKDAKDMNVRTPRIEDGKVDLPEVEDEDGSQIYEMAAL</sequence>
<organism evidence="4 5">
    <name type="scientific">Alectoria fallacina</name>
    <dbReference type="NCBI Taxonomy" id="1903189"/>
    <lineage>
        <taxon>Eukaryota</taxon>
        <taxon>Fungi</taxon>
        <taxon>Dikarya</taxon>
        <taxon>Ascomycota</taxon>
        <taxon>Pezizomycotina</taxon>
        <taxon>Lecanoromycetes</taxon>
        <taxon>OSLEUM clade</taxon>
        <taxon>Lecanoromycetidae</taxon>
        <taxon>Lecanorales</taxon>
        <taxon>Lecanorineae</taxon>
        <taxon>Parmeliaceae</taxon>
        <taxon>Alectoria</taxon>
    </lineage>
</organism>
<accession>A0A8H3FSR9</accession>
<feature type="domain" description="DUF7168" evidence="3">
    <location>
        <begin position="95"/>
        <end position="216"/>
    </location>
</feature>
<protein>
    <recommendedName>
        <fullName evidence="6">DUF2786 domain-containing protein</fullName>
    </recommendedName>
</protein>
<evidence type="ECO:0000259" key="2">
    <source>
        <dbReference type="Pfam" id="PF10979"/>
    </source>
</evidence>
<evidence type="ECO:0000259" key="3">
    <source>
        <dbReference type="Pfam" id="PF23771"/>
    </source>
</evidence>
<dbReference type="OrthoDB" id="3067443at2759"/>
<evidence type="ECO:0000256" key="1">
    <source>
        <dbReference type="SAM" id="MobiDB-lite"/>
    </source>
</evidence>
<proteinExistence type="predicted"/>
<gene>
    <name evidence="4" type="ORF">ALECFALPRED_004052</name>
</gene>
<name>A0A8H3FSR9_9LECA</name>
<dbReference type="InterPro" id="IPR024498">
    <property type="entry name" value="DUF2786"/>
</dbReference>
<feature type="compositionally biased region" description="Acidic residues" evidence="1">
    <location>
        <begin position="238"/>
        <end position="254"/>
    </location>
</feature>
<dbReference type="AlphaFoldDB" id="A0A8H3FSR9"/>
<evidence type="ECO:0008006" key="6">
    <source>
        <dbReference type="Google" id="ProtNLM"/>
    </source>
</evidence>
<evidence type="ECO:0000313" key="5">
    <source>
        <dbReference type="Proteomes" id="UP000664203"/>
    </source>
</evidence>
<feature type="region of interest" description="Disordered" evidence="1">
    <location>
        <begin position="379"/>
        <end position="435"/>
    </location>
</feature>
<feature type="region of interest" description="Disordered" evidence="1">
    <location>
        <begin position="299"/>
        <end position="343"/>
    </location>
</feature>
<keyword evidence="5" id="KW-1185">Reference proteome</keyword>